<dbReference type="RefSeq" id="WP_048241305.1">
    <property type="nucleotide sequence ID" value="NZ_JBIHIB010000001.1"/>
</dbReference>
<sequence length="66" mass="7200">MFKNDALAFFGSATKLARAAGVSLPAVSRWGNVIPERRAARLDRVTDGALKYDPEFYLEPNNTTAA</sequence>
<dbReference type="InterPro" id="IPR010982">
    <property type="entry name" value="Lambda_DNA-bd_dom_sf"/>
</dbReference>
<reference evidence="2" key="1">
    <citation type="submission" date="2015-09" db="EMBL/GenBank/DDBJ databases">
        <title>Prevalence of NDMs in South Africa.</title>
        <authorList>
            <person name="Osei Sekyere J."/>
            <person name="Govinden U."/>
            <person name="Essack S."/>
            <person name="Haldorsen B."/>
            <person name="Samuelsen O."/>
            <person name="Aasnaes B."/>
            <person name="Sundsfjord A."/>
        </authorList>
    </citation>
    <scope>NUCLEOTIDE SEQUENCE [LARGE SCALE GENOMIC DNA]</scope>
    <source>
        <strain evidence="2">ST62:944112508</strain>
    </source>
</reference>
<evidence type="ECO:0008006" key="3">
    <source>
        <dbReference type="Google" id="ProtNLM"/>
    </source>
</evidence>
<dbReference type="EMBL" id="LJEB01000107">
    <property type="protein sequence ID" value="KPR52086.1"/>
    <property type="molecule type" value="Genomic_DNA"/>
</dbReference>
<evidence type="ECO:0000313" key="1">
    <source>
        <dbReference type="EMBL" id="KPR52086.1"/>
    </source>
</evidence>
<proteinExistence type="predicted"/>
<reference evidence="1 2" key="2">
    <citation type="journal article" date="2017" name="PLoS ONE">
        <title>Genomic and phenotypic characterisation of fluoroquinolone resistance mechanisms in Enterobacteriaceae in Durban, South Africa.</title>
        <authorList>
            <person name="Osei Sekyere J."/>
            <person name="Amoako D.G."/>
        </authorList>
    </citation>
    <scope>NUCLEOTIDE SEQUENCE [LARGE SCALE GENOMIC DNA]</scope>
    <source>
        <strain evidence="1 2">ST62:944112508</strain>
    </source>
</reference>
<organism evidence="1 2">
    <name type="scientific">Citrobacter freundii</name>
    <dbReference type="NCBI Taxonomy" id="546"/>
    <lineage>
        <taxon>Bacteria</taxon>
        <taxon>Pseudomonadati</taxon>
        <taxon>Pseudomonadota</taxon>
        <taxon>Gammaproteobacteria</taxon>
        <taxon>Enterobacterales</taxon>
        <taxon>Enterobacteriaceae</taxon>
        <taxon>Citrobacter</taxon>
        <taxon>Citrobacter freundii complex</taxon>
    </lineage>
</organism>
<dbReference type="SUPFAM" id="SSF47413">
    <property type="entry name" value="lambda repressor-like DNA-binding domains"/>
    <property type="match status" value="1"/>
</dbReference>
<dbReference type="Proteomes" id="UP000050520">
    <property type="component" value="Unassembled WGS sequence"/>
</dbReference>
<protein>
    <recommendedName>
        <fullName evidence="3">Transcriptional regulator</fullName>
    </recommendedName>
</protein>
<accession>A0AA40NGV4</accession>
<dbReference type="Gene3D" id="1.10.260.40">
    <property type="entry name" value="lambda repressor-like DNA-binding domains"/>
    <property type="match status" value="1"/>
</dbReference>
<comment type="caution">
    <text evidence="1">The sequence shown here is derived from an EMBL/GenBank/DDBJ whole genome shotgun (WGS) entry which is preliminary data.</text>
</comment>
<dbReference type="AlphaFoldDB" id="A0AA40NGV4"/>
<name>A0AA40NGV4_CITFR</name>
<dbReference type="Pfam" id="PF14549">
    <property type="entry name" value="P22_Cro"/>
    <property type="match status" value="1"/>
</dbReference>
<evidence type="ECO:0000313" key="2">
    <source>
        <dbReference type="Proteomes" id="UP000050520"/>
    </source>
</evidence>
<dbReference type="GO" id="GO:0003677">
    <property type="term" value="F:DNA binding"/>
    <property type="evidence" value="ECO:0007669"/>
    <property type="project" value="InterPro"/>
</dbReference>
<gene>
    <name evidence="1" type="ORF">AN672_21630</name>
</gene>